<dbReference type="Pfam" id="PF11697">
    <property type="entry name" value="DUF3293"/>
    <property type="match status" value="1"/>
</dbReference>
<proteinExistence type="predicted"/>
<evidence type="ECO:0000313" key="2">
    <source>
        <dbReference type="Proteomes" id="UP000294796"/>
    </source>
</evidence>
<protein>
    <submittedName>
        <fullName evidence="1">DUF3293 domain-containing protein</fullName>
    </submittedName>
</protein>
<keyword evidence="2" id="KW-1185">Reference proteome</keyword>
<dbReference type="InterPro" id="IPR021710">
    <property type="entry name" value="DUF3293"/>
</dbReference>
<name>A0A4R5TKB4_9GAMM</name>
<organism evidence="1 2">
    <name type="scientific">Luteimonas aestuarii</name>
    <dbReference type="NCBI Taxonomy" id="453837"/>
    <lineage>
        <taxon>Bacteria</taxon>
        <taxon>Pseudomonadati</taxon>
        <taxon>Pseudomonadota</taxon>
        <taxon>Gammaproteobacteria</taxon>
        <taxon>Lysobacterales</taxon>
        <taxon>Lysobacteraceae</taxon>
        <taxon>Luteimonas</taxon>
    </lineage>
</organism>
<dbReference type="RefSeq" id="WP_133323666.1">
    <property type="nucleotide sequence ID" value="NZ_SMTF01000021.1"/>
</dbReference>
<gene>
    <name evidence="1" type="ORF">E2F46_16400</name>
</gene>
<reference evidence="1 2" key="1">
    <citation type="submission" date="2019-03" db="EMBL/GenBank/DDBJ databases">
        <title>Luteimonas zhaokaii sp.nov., isolated from the rectal contents of Plateau pika in Yushu, Qinghai Province, China.</title>
        <authorList>
            <person name="Zhang G."/>
        </authorList>
    </citation>
    <scope>NUCLEOTIDE SEQUENCE [LARGE SCALE GENOMIC DNA]</scope>
    <source>
        <strain evidence="1 2">B9</strain>
    </source>
</reference>
<evidence type="ECO:0000313" key="1">
    <source>
        <dbReference type="EMBL" id="TDK19950.1"/>
    </source>
</evidence>
<sequence length="159" mass="18271">MPATPDSDTRIAELMRAYLVADYKWERGGHWHDILIGLPTPGLDLAYTDATSYGMLSAWNPHSVEREERINREQDERLQHELAAAGKLFLPAFASAPNRTWREPSWLVFDMDAGDFDALSRRYGQLGTLWWRPDHPVRLRMLSPRPAGVSDEPNVDWIE</sequence>
<dbReference type="OrthoDB" id="6024680at2"/>
<comment type="caution">
    <text evidence="1">The sequence shown here is derived from an EMBL/GenBank/DDBJ whole genome shotgun (WGS) entry which is preliminary data.</text>
</comment>
<dbReference type="EMBL" id="SMTF01000021">
    <property type="protein sequence ID" value="TDK19950.1"/>
    <property type="molecule type" value="Genomic_DNA"/>
</dbReference>
<dbReference type="Proteomes" id="UP000294796">
    <property type="component" value="Unassembled WGS sequence"/>
</dbReference>
<dbReference type="AlphaFoldDB" id="A0A4R5TKB4"/>
<accession>A0A4R5TKB4</accession>